<feature type="region of interest" description="Disordered" evidence="16">
    <location>
        <begin position="1"/>
        <end position="88"/>
    </location>
</feature>
<keyword evidence="4 15" id="KW-0812">Transmembrane</keyword>
<evidence type="ECO:0000256" key="15">
    <source>
        <dbReference type="RuleBase" id="RU201114"/>
    </source>
</evidence>
<keyword evidence="3 15" id="KW-1003">Cell membrane</keyword>
<dbReference type="Proteomes" id="UP001652640">
    <property type="component" value="Chromosome 7"/>
</dbReference>
<keyword evidence="6 15" id="KW-0297">G-protein coupled receptor</keyword>
<evidence type="ECO:0000256" key="11">
    <source>
        <dbReference type="ARBA" id="ARBA00023180"/>
    </source>
</evidence>
<evidence type="ECO:0000256" key="12">
    <source>
        <dbReference type="ARBA" id="ARBA00023224"/>
    </source>
</evidence>
<feature type="compositionally biased region" description="Low complexity" evidence="16">
    <location>
        <begin position="47"/>
        <end position="67"/>
    </location>
</feature>
<dbReference type="PROSITE" id="PS50262">
    <property type="entry name" value="G_PROTEIN_RECEP_F1_2"/>
    <property type="match status" value="1"/>
</dbReference>
<feature type="compositionally biased region" description="Polar residues" evidence="16">
    <location>
        <begin position="78"/>
        <end position="88"/>
    </location>
</feature>
<proteinExistence type="inferred from homology"/>
<feature type="transmembrane region" description="Helical" evidence="15">
    <location>
        <begin position="236"/>
        <end position="252"/>
    </location>
</feature>
<evidence type="ECO:0000256" key="10">
    <source>
        <dbReference type="ARBA" id="ARBA00023170"/>
    </source>
</evidence>
<name>A0ABM4IG15_ODOVR</name>
<dbReference type="InterPro" id="IPR001634">
    <property type="entry name" value="Adenosn_rcpt"/>
</dbReference>
<evidence type="ECO:0000313" key="18">
    <source>
        <dbReference type="Proteomes" id="UP001652640"/>
    </source>
</evidence>
<evidence type="ECO:0000256" key="7">
    <source>
        <dbReference type="ARBA" id="ARBA00023136"/>
    </source>
</evidence>
<keyword evidence="18" id="KW-1185">Reference proteome</keyword>
<evidence type="ECO:0000256" key="5">
    <source>
        <dbReference type="ARBA" id="ARBA00022989"/>
    </source>
</evidence>
<dbReference type="RefSeq" id="XP_070326758.1">
    <property type="nucleotide sequence ID" value="XM_070470657.1"/>
</dbReference>
<feature type="transmembrane region" description="Helical" evidence="15">
    <location>
        <begin position="128"/>
        <end position="150"/>
    </location>
</feature>
<keyword evidence="8" id="KW-0564">Palmitate</keyword>
<evidence type="ECO:0000256" key="2">
    <source>
        <dbReference type="ARBA" id="ARBA00021736"/>
    </source>
</evidence>
<feature type="transmembrane region" description="Helical" evidence="15">
    <location>
        <begin position="272"/>
        <end position="294"/>
    </location>
</feature>
<evidence type="ECO:0000256" key="6">
    <source>
        <dbReference type="ARBA" id="ARBA00023040"/>
    </source>
</evidence>
<organism evidence="18 19">
    <name type="scientific">Odocoileus virginianus</name>
    <name type="common">White-tailed deer</name>
    <dbReference type="NCBI Taxonomy" id="9874"/>
    <lineage>
        <taxon>Eukaryota</taxon>
        <taxon>Metazoa</taxon>
        <taxon>Chordata</taxon>
        <taxon>Craniata</taxon>
        <taxon>Vertebrata</taxon>
        <taxon>Euteleostomi</taxon>
        <taxon>Mammalia</taxon>
        <taxon>Eutheria</taxon>
        <taxon>Laurasiatheria</taxon>
        <taxon>Artiodactyla</taxon>
        <taxon>Ruminantia</taxon>
        <taxon>Pecora</taxon>
        <taxon>Cervidae</taxon>
        <taxon>Odocoileinae</taxon>
        <taxon>Odocoileus</taxon>
    </lineage>
</organism>
<dbReference type="Pfam" id="PF00001">
    <property type="entry name" value="7tm_1"/>
    <property type="match status" value="1"/>
</dbReference>
<evidence type="ECO:0000256" key="9">
    <source>
        <dbReference type="ARBA" id="ARBA00023157"/>
    </source>
</evidence>
<accession>A0ABM4IG15</accession>
<evidence type="ECO:0000256" key="1">
    <source>
        <dbReference type="ARBA" id="ARBA00004651"/>
    </source>
</evidence>
<dbReference type="PANTHER" id="PTHR24246">
    <property type="entry name" value="OLFACTORY RECEPTOR AND ADENOSINE RECEPTOR"/>
    <property type="match status" value="1"/>
</dbReference>
<evidence type="ECO:0000256" key="16">
    <source>
        <dbReference type="SAM" id="MobiDB-lite"/>
    </source>
</evidence>
<gene>
    <name evidence="19" type="primary">ADORA1</name>
</gene>
<keyword evidence="7 15" id="KW-0472">Membrane</keyword>
<dbReference type="SUPFAM" id="SSF81321">
    <property type="entry name" value="Family A G protein-coupled receptor-like"/>
    <property type="match status" value="1"/>
</dbReference>
<evidence type="ECO:0000256" key="8">
    <source>
        <dbReference type="ARBA" id="ARBA00023139"/>
    </source>
</evidence>
<keyword evidence="12 15" id="KW-0807">Transducer</keyword>
<dbReference type="Gene3D" id="1.20.1070.10">
    <property type="entry name" value="Rhodopsin 7-helix transmembrane proteins"/>
    <property type="match status" value="1"/>
</dbReference>
<comment type="subcellular location">
    <subcellularLocation>
        <location evidence="1 15">Cell membrane</location>
        <topology evidence="1 15">Multi-pass membrane protein</topology>
    </subcellularLocation>
</comment>
<comment type="function">
    <text evidence="14 15">Receptor for adenosine. The activity of this receptor is mediated by G proteins which inhibit adenylyl cyclase.</text>
</comment>
<evidence type="ECO:0000256" key="4">
    <source>
        <dbReference type="ARBA" id="ARBA00022692"/>
    </source>
</evidence>
<evidence type="ECO:0000256" key="14">
    <source>
        <dbReference type="ARBA" id="ARBA00025048"/>
    </source>
</evidence>
<reference evidence="18" key="1">
    <citation type="journal article" date="2022" name="J. Hered.">
        <title>A De Novo Chromosome-Level Genome Assembly of the White-Tailed Deer, Odocoileus Virginianus.</title>
        <authorList>
            <person name="London E.W."/>
            <person name="Roca A.L."/>
            <person name="Novakofski J.E."/>
            <person name="Mateus-Pinilla N.E."/>
        </authorList>
    </citation>
    <scope>NUCLEOTIDE SEQUENCE [LARGE SCALE GENOMIC DNA]</scope>
</reference>
<keyword evidence="5 15" id="KW-1133">Transmembrane helix</keyword>
<sequence>MPAVTWTPTSDPTERSHLPASLPQNHGLCLEEGMREETEAQQGGAGAAPAAPALRSRAASLRSRAGATEAPGARAESQPVTLPLDSSSIPGASDCARCVARRALGQNRSGGSELRQLWYKTVVTPRRAVVAITGCWVLSFVVGLTPMFGWNNLSVVERDWLANGSVGEPVIECQFEKVISMEYMVYFNFFVWVLPPLLLMVLIYMEVFYLIRKQLNKKVSASSGDPQKYYGKELKIAKSLALILFLFALSWLPLHILNCVTLFCPSCRMPRILIYIAIFLSHGNSAMNPIVYAFRIQKFRVTFLKIWNDHFRCQPAPPVDEDAPAERPDD</sequence>
<feature type="transmembrane region" description="Helical" evidence="15">
    <location>
        <begin position="189"/>
        <end position="211"/>
    </location>
</feature>
<keyword evidence="13" id="KW-0449">Lipoprotein</keyword>
<dbReference type="PANTHER" id="PTHR24246:SF1">
    <property type="entry name" value="ADENOSINE RECEPTOR A1"/>
    <property type="match status" value="1"/>
</dbReference>
<dbReference type="PRINTS" id="PR00237">
    <property type="entry name" value="GPCRRHODOPSN"/>
</dbReference>
<protein>
    <recommendedName>
        <fullName evidence="2 15">Adenosine receptor A1</fullName>
    </recommendedName>
</protein>
<reference evidence="19" key="2">
    <citation type="submission" date="2025-08" db="UniProtKB">
        <authorList>
            <consortium name="RefSeq"/>
        </authorList>
    </citation>
    <scope>IDENTIFICATION</scope>
    <source>
        <tissue evidence="19">Tongue muscle</tissue>
    </source>
</reference>
<evidence type="ECO:0000313" key="19">
    <source>
        <dbReference type="RefSeq" id="XP_070326758.1"/>
    </source>
</evidence>
<dbReference type="GeneID" id="110137635"/>
<feature type="compositionally biased region" description="Polar residues" evidence="16">
    <location>
        <begin position="1"/>
        <end position="11"/>
    </location>
</feature>
<dbReference type="PRINTS" id="PR00424">
    <property type="entry name" value="ADENOSINER"/>
</dbReference>
<dbReference type="InterPro" id="IPR000276">
    <property type="entry name" value="GPCR_Rhodpsn"/>
</dbReference>
<keyword evidence="9 15" id="KW-1015">Disulfide bond</keyword>
<dbReference type="InterPro" id="IPR017452">
    <property type="entry name" value="GPCR_Rhodpsn_7TM"/>
</dbReference>
<keyword evidence="10 15" id="KW-0675">Receptor</keyword>
<evidence type="ECO:0000256" key="13">
    <source>
        <dbReference type="ARBA" id="ARBA00023288"/>
    </source>
</evidence>
<feature type="domain" description="G-protein coupled receptors family 1 profile" evidence="17">
    <location>
        <begin position="117"/>
        <end position="292"/>
    </location>
</feature>
<dbReference type="InterPro" id="IPR001068">
    <property type="entry name" value="Adeno_A1_rcpt"/>
</dbReference>
<keyword evidence="11 15" id="KW-0325">Glycoprotein</keyword>
<comment type="similarity">
    <text evidence="15">Belongs to the G-protein coupled receptor 1 family.</text>
</comment>
<dbReference type="PRINTS" id="PR00552">
    <property type="entry name" value="ADENOSINEA1R"/>
</dbReference>
<evidence type="ECO:0000256" key="3">
    <source>
        <dbReference type="ARBA" id="ARBA00022475"/>
    </source>
</evidence>
<evidence type="ECO:0000259" key="17">
    <source>
        <dbReference type="PROSITE" id="PS50262"/>
    </source>
</evidence>